<keyword evidence="1" id="KW-0175">Coiled coil</keyword>
<dbReference type="AlphaFoldDB" id="A0AAE0CEG1"/>
<keyword evidence="3" id="KW-1185">Reference proteome</keyword>
<evidence type="ECO:0000313" key="2">
    <source>
        <dbReference type="EMBL" id="KAK3252749.1"/>
    </source>
</evidence>
<protein>
    <submittedName>
        <fullName evidence="2">Uncharacterized protein</fullName>
    </submittedName>
</protein>
<feature type="non-terminal residue" evidence="2">
    <location>
        <position position="1"/>
    </location>
</feature>
<organism evidence="2 3">
    <name type="scientific">Cymbomonas tetramitiformis</name>
    <dbReference type="NCBI Taxonomy" id="36881"/>
    <lineage>
        <taxon>Eukaryota</taxon>
        <taxon>Viridiplantae</taxon>
        <taxon>Chlorophyta</taxon>
        <taxon>Pyramimonadophyceae</taxon>
        <taxon>Pyramimonadales</taxon>
        <taxon>Pyramimonadaceae</taxon>
        <taxon>Cymbomonas</taxon>
    </lineage>
</organism>
<comment type="caution">
    <text evidence="2">The sequence shown here is derived from an EMBL/GenBank/DDBJ whole genome shotgun (WGS) entry which is preliminary data.</text>
</comment>
<sequence length="283" mass="29578">GAPPADVAAQLAALTEALAQQQRQHAETMAAMQAQLAAQEARANAAAAKAAADAAQLLANRQAANAFQTELSLLAASPMVTEAWSLQELDVLTEVLVFHGARPASFPLLAHICPRLVGENPVLLTGDLLTVEWAAAFVFCLKRRLAEWQSFVVMVDPQHLVVPGAIPPVGPPTPQKAELSRQSEADVEAAVKGGSEFSSSEKLSVTGDLKKEVKGADGAQGDCLLQGPGAFKGAGVPVAAALQGFLTMMLPAKDEALAAWVVFMVEKRQVKPSTAKQYTSGVP</sequence>
<proteinExistence type="predicted"/>
<dbReference type="Proteomes" id="UP001190700">
    <property type="component" value="Unassembled WGS sequence"/>
</dbReference>
<name>A0AAE0CEG1_9CHLO</name>
<feature type="coiled-coil region" evidence="1">
    <location>
        <begin position="11"/>
        <end position="58"/>
    </location>
</feature>
<reference evidence="2 3" key="1">
    <citation type="journal article" date="2015" name="Genome Biol. Evol.">
        <title>Comparative Genomics of a Bacterivorous Green Alga Reveals Evolutionary Causalities and Consequences of Phago-Mixotrophic Mode of Nutrition.</title>
        <authorList>
            <person name="Burns J.A."/>
            <person name="Paasch A."/>
            <person name="Narechania A."/>
            <person name="Kim E."/>
        </authorList>
    </citation>
    <scope>NUCLEOTIDE SEQUENCE [LARGE SCALE GENOMIC DNA]</scope>
    <source>
        <strain evidence="2 3">PLY_AMNH</strain>
    </source>
</reference>
<evidence type="ECO:0000256" key="1">
    <source>
        <dbReference type="SAM" id="Coils"/>
    </source>
</evidence>
<gene>
    <name evidence="2" type="ORF">CYMTET_37966</name>
</gene>
<accession>A0AAE0CEG1</accession>
<dbReference type="EMBL" id="LGRX02025233">
    <property type="protein sequence ID" value="KAK3252749.1"/>
    <property type="molecule type" value="Genomic_DNA"/>
</dbReference>
<evidence type="ECO:0000313" key="3">
    <source>
        <dbReference type="Proteomes" id="UP001190700"/>
    </source>
</evidence>